<evidence type="ECO:0000313" key="2">
    <source>
        <dbReference type="Proteomes" id="UP000198850"/>
    </source>
</evidence>
<sequence>MKKYLLLLLISCVGLASCKKEVLVQDDTLPNLTVLKYVTPSQWIPSNNGYTLSVDIPVAELDEDTFENDDVSLMISRQDDNTYEKIPFVYDGQAYSYEIRPGFVTLYIQTSGDNILTPITPTTRTRVKIVLITSSL</sequence>
<evidence type="ECO:0000313" key="1">
    <source>
        <dbReference type="EMBL" id="SEA80798.1"/>
    </source>
</evidence>
<name>A0A1H4E7U5_9SPHI</name>
<dbReference type="PROSITE" id="PS51257">
    <property type="entry name" value="PROKAR_LIPOPROTEIN"/>
    <property type="match status" value="1"/>
</dbReference>
<dbReference type="EMBL" id="FNRA01000005">
    <property type="protein sequence ID" value="SEA80798.1"/>
    <property type="molecule type" value="Genomic_DNA"/>
</dbReference>
<proteinExistence type="predicted"/>
<organism evidence="1 2">
    <name type="scientific">Pedobacter hartonius</name>
    <dbReference type="NCBI Taxonomy" id="425514"/>
    <lineage>
        <taxon>Bacteria</taxon>
        <taxon>Pseudomonadati</taxon>
        <taxon>Bacteroidota</taxon>
        <taxon>Sphingobacteriia</taxon>
        <taxon>Sphingobacteriales</taxon>
        <taxon>Sphingobacteriaceae</taxon>
        <taxon>Pedobacter</taxon>
    </lineage>
</organism>
<accession>A0A1H4E7U5</accession>
<dbReference type="RefSeq" id="WP_090556761.1">
    <property type="nucleotide sequence ID" value="NZ_FNRA01000005.1"/>
</dbReference>
<dbReference type="Proteomes" id="UP000198850">
    <property type="component" value="Unassembled WGS sequence"/>
</dbReference>
<keyword evidence="2" id="KW-1185">Reference proteome</keyword>
<protein>
    <submittedName>
        <fullName evidence="1">Uncharacterized protein</fullName>
    </submittedName>
</protein>
<dbReference type="OrthoDB" id="672896at2"/>
<dbReference type="AlphaFoldDB" id="A0A1H4E7U5"/>
<reference evidence="1 2" key="1">
    <citation type="submission" date="2016-10" db="EMBL/GenBank/DDBJ databases">
        <authorList>
            <person name="de Groot N.N."/>
        </authorList>
    </citation>
    <scope>NUCLEOTIDE SEQUENCE [LARGE SCALE GENOMIC DNA]</scope>
    <source>
        <strain evidence="1 2">DSM 19033</strain>
    </source>
</reference>
<gene>
    <name evidence="1" type="ORF">SAMN05443550_105274</name>
</gene>